<evidence type="ECO:0000256" key="10">
    <source>
        <dbReference type="ARBA" id="ARBA00029409"/>
    </source>
</evidence>
<dbReference type="InterPro" id="IPR035907">
    <property type="entry name" value="Hppk_sf"/>
</dbReference>
<evidence type="ECO:0000256" key="3">
    <source>
        <dbReference type="ARBA" id="ARBA00013253"/>
    </source>
</evidence>
<evidence type="ECO:0000256" key="7">
    <source>
        <dbReference type="ARBA" id="ARBA00022777"/>
    </source>
</evidence>
<dbReference type="RefSeq" id="WP_289166599.1">
    <property type="nucleotide sequence ID" value="NZ_JASZZN010000025.1"/>
</dbReference>
<gene>
    <name evidence="15" type="primary">folK</name>
    <name evidence="15" type="ORF">QTN89_24785</name>
</gene>
<dbReference type="EC" id="2.7.6.3" evidence="3"/>
<reference evidence="15 16" key="1">
    <citation type="submission" date="2023-06" db="EMBL/GenBank/DDBJ databases">
        <title>Roseiconus lacunae JC819 isolated from Gulf of Mannar region, Tamil Nadu.</title>
        <authorList>
            <person name="Pk S."/>
            <person name="Ch S."/>
            <person name="Ch V.R."/>
        </authorList>
    </citation>
    <scope>NUCLEOTIDE SEQUENCE [LARGE SCALE GENOMIC DNA]</scope>
    <source>
        <strain evidence="15 16">JC819</strain>
    </source>
</reference>
<feature type="domain" description="7,8-dihydro-6-hydroxymethylpterin-pyrophosphokinase" evidence="14">
    <location>
        <begin position="28"/>
        <end position="159"/>
    </location>
</feature>
<comment type="pathway">
    <text evidence="1">Cofactor biosynthesis; tetrahydrofolate biosynthesis; 2-amino-4-hydroxy-6-hydroxymethyl-7,8-dihydropteridine diphosphate from 7,8-dihydroneopterin triphosphate: step 4/4.</text>
</comment>
<evidence type="ECO:0000256" key="13">
    <source>
        <dbReference type="SAM" id="MobiDB-lite"/>
    </source>
</evidence>
<accession>A0ABT7PQD3</accession>
<comment type="caution">
    <text evidence="15">The sequence shown here is derived from an EMBL/GenBank/DDBJ whole genome shotgun (WGS) entry which is preliminary data.</text>
</comment>
<comment type="function">
    <text evidence="10">Catalyzes the transfer of pyrophosphate from adenosine triphosphate (ATP) to 6-hydroxymethyl-7,8-dihydropterin, an enzymatic step in folate biosynthesis pathway.</text>
</comment>
<keyword evidence="6" id="KW-0547">Nucleotide-binding</keyword>
<evidence type="ECO:0000256" key="5">
    <source>
        <dbReference type="ARBA" id="ARBA00022679"/>
    </source>
</evidence>
<keyword evidence="9" id="KW-0289">Folate biosynthesis</keyword>
<dbReference type="Gene3D" id="3.30.70.560">
    <property type="entry name" value="7,8-Dihydro-6-hydroxymethylpterin-pyrophosphokinase HPPK"/>
    <property type="match status" value="1"/>
</dbReference>
<dbReference type="GO" id="GO:0003848">
    <property type="term" value="F:2-amino-4-hydroxy-6-hydroxymethyldihydropteridine diphosphokinase activity"/>
    <property type="evidence" value="ECO:0007669"/>
    <property type="project" value="UniProtKB-EC"/>
</dbReference>
<evidence type="ECO:0000256" key="4">
    <source>
        <dbReference type="ARBA" id="ARBA00016218"/>
    </source>
</evidence>
<dbReference type="CDD" id="cd00483">
    <property type="entry name" value="HPPK"/>
    <property type="match status" value="1"/>
</dbReference>
<evidence type="ECO:0000256" key="8">
    <source>
        <dbReference type="ARBA" id="ARBA00022840"/>
    </source>
</evidence>
<evidence type="ECO:0000256" key="6">
    <source>
        <dbReference type="ARBA" id="ARBA00022741"/>
    </source>
</evidence>
<comment type="similarity">
    <text evidence="2">Belongs to the HPPK family.</text>
</comment>
<dbReference type="InterPro" id="IPR000550">
    <property type="entry name" value="Hppk"/>
</dbReference>
<dbReference type="PANTHER" id="PTHR43071:SF1">
    <property type="entry name" value="2-AMINO-4-HYDROXY-6-HYDROXYMETHYLDIHYDROPTERIDINE PYROPHOSPHOKINASE"/>
    <property type="match status" value="1"/>
</dbReference>
<feature type="region of interest" description="Disordered" evidence="13">
    <location>
        <begin position="224"/>
        <end position="247"/>
    </location>
</feature>
<evidence type="ECO:0000256" key="9">
    <source>
        <dbReference type="ARBA" id="ARBA00022909"/>
    </source>
</evidence>
<evidence type="ECO:0000313" key="15">
    <source>
        <dbReference type="EMBL" id="MDM4018693.1"/>
    </source>
</evidence>
<dbReference type="Pfam" id="PF01288">
    <property type="entry name" value="HPPK"/>
    <property type="match status" value="1"/>
</dbReference>
<dbReference type="PANTHER" id="PTHR43071">
    <property type="entry name" value="2-AMINO-4-HYDROXY-6-HYDROXYMETHYLDIHYDROPTERIDINE PYROPHOSPHOKINASE"/>
    <property type="match status" value="1"/>
</dbReference>
<evidence type="ECO:0000256" key="12">
    <source>
        <dbReference type="ARBA" id="ARBA00033413"/>
    </source>
</evidence>
<evidence type="ECO:0000256" key="1">
    <source>
        <dbReference type="ARBA" id="ARBA00005051"/>
    </source>
</evidence>
<evidence type="ECO:0000256" key="2">
    <source>
        <dbReference type="ARBA" id="ARBA00005810"/>
    </source>
</evidence>
<dbReference type="EMBL" id="JASZZN010000025">
    <property type="protein sequence ID" value="MDM4018693.1"/>
    <property type="molecule type" value="Genomic_DNA"/>
</dbReference>
<name>A0ABT7PQD3_9BACT</name>
<keyword evidence="16" id="KW-1185">Reference proteome</keyword>
<sequence>MKPSSQPLSRPLPGQSTARHVQVSQCLISFGSNLGDRHDLIAAAADEISRWEIISAEKPLETSRLFETPPIGGPGGQEPFLNAIGAFETTAPAREILDRLQELETRLGRQRRRRWDARSIDLDVVLHGRLVGGATGLVVPHPRYTARQFVLRPACDVVPHFCDPRFGWTMAQISQHLLQGAPSLALVTGSQALRETLCRRLEAEHGIEYRRFSPIQPSLDQSGLDQLDLAQPNPDKTGAIAESDEPASTTLPWVTDGLSLPSQRFHSHSESVDGHKTLTPQGNAMPRLLVRIHRSVDNLRWPAPHLMWPSGWQWPEYRLECSDLDWAVSELSSALDSMRCEVKPVSEDGRWWKK</sequence>
<protein>
    <recommendedName>
        <fullName evidence="4">2-amino-4-hydroxy-6-hydroxymethyldihydropteridine pyrophosphokinase</fullName>
        <ecNumber evidence="3">2.7.6.3</ecNumber>
    </recommendedName>
    <alternativeName>
        <fullName evidence="11">6-hydroxymethyl-7,8-dihydropterin pyrophosphokinase</fullName>
    </alternativeName>
    <alternativeName>
        <fullName evidence="12">7,8-dihydro-6-hydroxymethylpterin-pyrophosphokinase</fullName>
    </alternativeName>
</protein>
<evidence type="ECO:0000259" key="14">
    <source>
        <dbReference type="Pfam" id="PF01288"/>
    </source>
</evidence>
<keyword evidence="5 15" id="KW-0808">Transferase</keyword>
<evidence type="ECO:0000313" key="16">
    <source>
        <dbReference type="Proteomes" id="UP001239462"/>
    </source>
</evidence>
<dbReference type="SUPFAM" id="SSF55083">
    <property type="entry name" value="6-hydroxymethyl-7,8-dihydropterin pyrophosphokinase, HPPK"/>
    <property type="match status" value="1"/>
</dbReference>
<organism evidence="15 16">
    <name type="scientific">Roseiconus lacunae</name>
    <dbReference type="NCBI Taxonomy" id="2605694"/>
    <lineage>
        <taxon>Bacteria</taxon>
        <taxon>Pseudomonadati</taxon>
        <taxon>Planctomycetota</taxon>
        <taxon>Planctomycetia</taxon>
        <taxon>Pirellulales</taxon>
        <taxon>Pirellulaceae</taxon>
        <taxon>Roseiconus</taxon>
    </lineage>
</organism>
<keyword evidence="7" id="KW-0418">Kinase</keyword>
<dbReference type="Proteomes" id="UP001239462">
    <property type="component" value="Unassembled WGS sequence"/>
</dbReference>
<keyword evidence="8" id="KW-0067">ATP-binding</keyword>
<dbReference type="NCBIfam" id="TIGR01498">
    <property type="entry name" value="folK"/>
    <property type="match status" value="1"/>
</dbReference>
<proteinExistence type="inferred from homology"/>
<evidence type="ECO:0000256" key="11">
    <source>
        <dbReference type="ARBA" id="ARBA00029766"/>
    </source>
</evidence>